<feature type="region of interest" description="Disordered" evidence="1">
    <location>
        <begin position="1"/>
        <end position="32"/>
    </location>
</feature>
<evidence type="ECO:0000256" key="1">
    <source>
        <dbReference type="SAM" id="MobiDB-lite"/>
    </source>
</evidence>
<evidence type="ECO:0000313" key="3">
    <source>
        <dbReference type="Proteomes" id="UP000187203"/>
    </source>
</evidence>
<proteinExistence type="predicted"/>
<organism evidence="2 3">
    <name type="scientific">Corchorus olitorius</name>
    <dbReference type="NCBI Taxonomy" id="93759"/>
    <lineage>
        <taxon>Eukaryota</taxon>
        <taxon>Viridiplantae</taxon>
        <taxon>Streptophyta</taxon>
        <taxon>Embryophyta</taxon>
        <taxon>Tracheophyta</taxon>
        <taxon>Spermatophyta</taxon>
        <taxon>Magnoliopsida</taxon>
        <taxon>eudicotyledons</taxon>
        <taxon>Gunneridae</taxon>
        <taxon>Pentapetalae</taxon>
        <taxon>rosids</taxon>
        <taxon>malvids</taxon>
        <taxon>Malvales</taxon>
        <taxon>Malvaceae</taxon>
        <taxon>Grewioideae</taxon>
        <taxon>Apeibeae</taxon>
        <taxon>Corchorus</taxon>
    </lineage>
</organism>
<gene>
    <name evidence="2" type="ORF">COLO4_00358</name>
</gene>
<feature type="compositionally biased region" description="Basic and acidic residues" evidence="1">
    <location>
        <begin position="1"/>
        <end position="19"/>
    </location>
</feature>
<sequence length="32" mass="3542">MTYLEKSVEQKDASKKDYGEFTAGKGTEVAET</sequence>
<protein>
    <submittedName>
        <fullName evidence="2">Uncharacterized protein</fullName>
    </submittedName>
</protein>
<dbReference type="EMBL" id="AWUE01002247">
    <property type="protein sequence ID" value="OMP14060.1"/>
    <property type="molecule type" value="Genomic_DNA"/>
</dbReference>
<dbReference type="AlphaFoldDB" id="A0A1R3L449"/>
<reference evidence="3" key="1">
    <citation type="submission" date="2013-09" db="EMBL/GenBank/DDBJ databases">
        <title>Corchorus olitorius genome sequencing.</title>
        <authorList>
            <person name="Alam M."/>
            <person name="Haque M.S."/>
            <person name="Islam M.S."/>
            <person name="Emdad E.M."/>
            <person name="Islam M.M."/>
            <person name="Ahmed B."/>
            <person name="Halim A."/>
            <person name="Hossen Q.M.M."/>
            <person name="Hossain M.Z."/>
            <person name="Ahmed R."/>
            <person name="Khan M.M."/>
            <person name="Islam R."/>
            <person name="Rashid M.M."/>
            <person name="Khan S.A."/>
            <person name="Rahman M.S."/>
            <person name="Alam M."/>
            <person name="Yahiya A.S."/>
            <person name="Khan M.S."/>
            <person name="Azam M.S."/>
            <person name="Haque T."/>
            <person name="Lashkar M.Z.H."/>
            <person name="Akhand A.I."/>
            <person name="Morshed G."/>
            <person name="Roy S."/>
            <person name="Uddin K.S."/>
            <person name="Rabeya T."/>
            <person name="Hossain A.S."/>
            <person name="Chowdhury A."/>
            <person name="Snigdha A.R."/>
            <person name="Mortoza M.S."/>
            <person name="Matin S.A."/>
            <person name="Hoque S.M.E."/>
            <person name="Islam M.K."/>
            <person name="Roy D.K."/>
            <person name="Haider R."/>
            <person name="Moosa M.M."/>
            <person name="Elias S.M."/>
            <person name="Hasan A.M."/>
            <person name="Jahan S."/>
            <person name="Shafiuddin M."/>
            <person name="Mahmood N."/>
            <person name="Shommy N.S."/>
        </authorList>
    </citation>
    <scope>NUCLEOTIDE SEQUENCE [LARGE SCALE GENOMIC DNA]</scope>
    <source>
        <strain evidence="3">cv. O-4</strain>
    </source>
</reference>
<keyword evidence="3" id="KW-1185">Reference proteome</keyword>
<comment type="caution">
    <text evidence="2">The sequence shown here is derived from an EMBL/GenBank/DDBJ whole genome shotgun (WGS) entry which is preliminary data.</text>
</comment>
<evidence type="ECO:0000313" key="2">
    <source>
        <dbReference type="EMBL" id="OMP14060.1"/>
    </source>
</evidence>
<dbReference type="Proteomes" id="UP000187203">
    <property type="component" value="Unassembled WGS sequence"/>
</dbReference>
<name>A0A1R3L449_9ROSI</name>
<accession>A0A1R3L449</accession>